<dbReference type="InterPro" id="IPR035901">
    <property type="entry name" value="GIY-YIG_endonuc_sf"/>
</dbReference>
<gene>
    <name evidence="3" type="ORF">COO09_19965</name>
</gene>
<evidence type="ECO:0000313" key="4">
    <source>
        <dbReference type="Proteomes" id="UP000218934"/>
    </source>
</evidence>
<evidence type="ECO:0000259" key="2">
    <source>
        <dbReference type="PROSITE" id="PS50164"/>
    </source>
</evidence>
<comment type="similarity">
    <text evidence="1">Belongs to the UPF0213 family.</text>
</comment>
<dbReference type="AlphaFoldDB" id="A0A2A4FSR1"/>
<keyword evidence="4" id="KW-1185">Reference proteome</keyword>
<keyword evidence="3" id="KW-0255">Endonuclease</keyword>
<keyword evidence="3" id="KW-0540">Nuclease</keyword>
<feature type="domain" description="GIY-YIG" evidence="2">
    <location>
        <begin position="3"/>
        <end position="80"/>
    </location>
</feature>
<accession>A0A2A4FSR1</accession>
<dbReference type="PANTHER" id="PTHR34477:SF5">
    <property type="entry name" value="BSL5627 PROTEIN"/>
    <property type="match status" value="1"/>
</dbReference>
<evidence type="ECO:0000313" key="3">
    <source>
        <dbReference type="EMBL" id="PCE40488.1"/>
    </source>
</evidence>
<dbReference type="EMBL" id="NWUF01000027">
    <property type="protein sequence ID" value="PCE40488.1"/>
    <property type="molecule type" value="Genomic_DNA"/>
</dbReference>
<dbReference type="GO" id="GO:0004519">
    <property type="term" value="F:endonuclease activity"/>
    <property type="evidence" value="ECO:0007669"/>
    <property type="project" value="UniProtKB-KW"/>
</dbReference>
<organism evidence="3 4">
    <name type="scientific">Rhizorhabdus dicambivorans</name>
    <dbReference type="NCBI Taxonomy" id="1850238"/>
    <lineage>
        <taxon>Bacteria</taxon>
        <taxon>Pseudomonadati</taxon>
        <taxon>Pseudomonadota</taxon>
        <taxon>Alphaproteobacteria</taxon>
        <taxon>Sphingomonadales</taxon>
        <taxon>Sphingomonadaceae</taxon>
        <taxon>Rhizorhabdus</taxon>
    </lineage>
</organism>
<reference evidence="3 4" key="1">
    <citation type="submission" date="2017-09" db="EMBL/GenBank/DDBJ databases">
        <title>The Catabolism of 3,6-Dichlorosalicylic acid is Initiated by the Cytochrome P450 Monooxygenase DsmABC in Rhizorhabdus dicambivorans Ndbn-20.</title>
        <authorList>
            <person name="Na L."/>
        </authorList>
    </citation>
    <scope>NUCLEOTIDE SEQUENCE [LARGE SCALE GENOMIC DNA]</scope>
    <source>
        <strain evidence="3 4">Ndbn-20m</strain>
    </source>
</reference>
<sequence length="103" mass="11837">MEKQPVVYILASGKHGRLYVGVTSDLPGRLHQHRESLIKGFTSRYGVTRLVHFELFGDMIMAIAREKQLKEWRRDWKLNLIEASNPDWIDLAEGLGFDLSGPE</sequence>
<dbReference type="PANTHER" id="PTHR34477">
    <property type="entry name" value="UPF0213 PROTEIN YHBQ"/>
    <property type="match status" value="1"/>
</dbReference>
<dbReference type="Pfam" id="PF01541">
    <property type="entry name" value="GIY-YIG"/>
    <property type="match status" value="1"/>
</dbReference>
<dbReference type="InterPro" id="IPR050190">
    <property type="entry name" value="UPF0213_domain"/>
</dbReference>
<dbReference type="PROSITE" id="PS50164">
    <property type="entry name" value="GIY_YIG"/>
    <property type="match status" value="1"/>
</dbReference>
<dbReference type="Proteomes" id="UP000218934">
    <property type="component" value="Unassembled WGS sequence"/>
</dbReference>
<dbReference type="Gene3D" id="3.40.1440.10">
    <property type="entry name" value="GIY-YIG endonuclease"/>
    <property type="match status" value="1"/>
</dbReference>
<dbReference type="KEGG" id="rdi:CMV14_23665"/>
<dbReference type="InterPro" id="IPR000305">
    <property type="entry name" value="GIY-YIG_endonuc"/>
</dbReference>
<dbReference type="OrthoDB" id="287318at2"/>
<dbReference type="CDD" id="cd10448">
    <property type="entry name" value="GIY-YIG_unchar_3"/>
    <property type="match status" value="1"/>
</dbReference>
<evidence type="ECO:0000256" key="1">
    <source>
        <dbReference type="ARBA" id="ARBA00007435"/>
    </source>
</evidence>
<dbReference type="SUPFAM" id="SSF82771">
    <property type="entry name" value="GIY-YIG endonuclease"/>
    <property type="match status" value="1"/>
</dbReference>
<name>A0A2A4FSR1_9SPHN</name>
<dbReference type="RefSeq" id="WP_066968306.1">
    <property type="nucleotide sequence ID" value="NZ_CP023449.1"/>
</dbReference>
<keyword evidence="3" id="KW-0378">Hydrolase</keyword>
<comment type="caution">
    <text evidence="3">The sequence shown here is derived from an EMBL/GenBank/DDBJ whole genome shotgun (WGS) entry which is preliminary data.</text>
</comment>
<proteinExistence type="inferred from homology"/>
<protein>
    <submittedName>
        <fullName evidence="3">Endonuclease</fullName>
    </submittedName>
</protein>